<feature type="transmembrane region" description="Helical" evidence="1">
    <location>
        <begin position="124"/>
        <end position="140"/>
    </location>
</feature>
<feature type="domain" description="EamA" evidence="2">
    <location>
        <begin position="10"/>
        <end position="141"/>
    </location>
</feature>
<name>A0A1T4V9K8_9GAMM</name>
<accession>A0A1T4V9K8</accession>
<dbReference type="GO" id="GO:0016020">
    <property type="term" value="C:membrane"/>
    <property type="evidence" value="ECO:0007669"/>
    <property type="project" value="InterPro"/>
</dbReference>
<proteinExistence type="predicted"/>
<dbReference type="AlphaFoldDB" id="A0A1T4V9K8"/>
<gene>
    <name evidence="3" type="ORF">SAMN02745213_01122</name>
</gene>
<feature type="transmembrane region" description="Helical" evidence="1">
    <location>
        <begin position="98"/>
        <end position="118"/>
    </location>
</feature>
<protein>
    <submittedName>
        <fullName evidence="3">EamA-like transporter family protein</fullName>
    </submittedName>
</protein>
<feature type="transmembrane region" description="Helical" evidence="1">
    <location>
        <begin position="6"/>
        <end position="25"/>
    </location>
</feature>
<reference evidence="4" key="1">
    <citation type="submission" date="2017-02" db="EMBL/GenBank/DDBJ databases">
        <authorList>
            <person name="Varghese N."/>
            <person name="Submissions S."/>
        </authorList>
    </citation>
    <scope>NUCLEOTIDE SEQUENCE [LARGE SCALE GENOMIC DNA]</scope>
    <source>
        <strain evidence="4">DSM 3072</strain>
    </source>
</reference>
<dbReference type="InterPro" id="IPR000620">
    <property type="entry name" value="EamA_dom"/>
</dbReference>
<dbReference type="Proteomes" id="UP000242432">
    <property type="component" value="Unassembled WGS sequence"/>
</dbReference>
<feature type="transmembrane region" description="Helical" evidence="1">
    <location>
        <begin position="32"/>
        <end position="52"/>
    </location>
</feature>
<feature type="transmembrane region" description="Helical" evidence="1">
    <location>
        <begin position="72"/>
        <end position="89"/>
    </location>
</feature>
<dbReference type="Pfam" id="PF00892">
    <property type="entry name" value="EamA"/>
    <property type="match status" value="1"/>
</dbReference>
<keyword evidence="4" id="KW-1185">Reference proteome</keyword>
<keyword evidence="1" id="KW-0812">Transmembrane</keyword>
<dbReference type="EMBL" id="FUXX01000015">
    <property type="protein sequence ID" value="SKA61655.1"/>
    <property type="molecule type" value="Genomic_DNA"/>
</dbReference>
<evidence type="ECO:0000313" key="4">
    <source>
        <dbReference type="Proteomes" id="UP000242432"/>
    </source>
</evidence>
<dbReference type="InterPro" id="IPR037185">
    <property type="entry name" value="EmrE-like"/>
</dbReference>
<evidence type="ECO:0000259" key="2">
    <source>
        <dbReference type="Pfam" id="PF00892"/>
    </source>
</evidence>
<dbReference type="STRING" id="83771.SAMN02910357_01302"/>
<dbReference type="Gene3D" id="1.10.3730.20">
    <property type="match status" value="1"/>
</dbReference>
<dbReference type="SUPFAM" id="SSF103481">
    <property type="entry name" value="Multidrug resistance efflux transporter EmrE"/>
    <property type="match status" value="1"/>
</dbReference>
<dbReference type="RefSeq" id="WP_078928622.1">
    <property type="nucleotide sequence ID" value="NZ_FUXX01000015.1"/>
</dbReference>
<sequence length="142" mass="15698">MVAYIWPIALIVLSNLFYNICAKSFPSALNPFAALTITYVVAALAALIMYFLTKDEKSGLLLEYAKANWVPFVFGLCLLGLEAGFIYTYKSGWPISSAYIVTSAFLSILLIVVGFLLYKEPISWNKIVGVAVCLLGLWIINK</sequence>
<keyword evidence="1" id="KW-0472">Membrane</keyword>
<organism evidence="3 4">
    <name type="scientific">Succinivibrio dextrinosolvens DSM 3072</name>
    <dbReference type="NCBI Taxonomy" id="1123324"/>
    <lineage>
        <taxon>Bacteria</taxon>
        <taxon>Pseudomonadati</taxon>
        <taxon>Pseudomonadota</taxon>
        <taxon>Gammaproteobacteria</taxon>
        <taxon>Aeromonadales</taxon>
        <taxon>Succinivibrionaceae</taxon>
        <taxon>Succinivibrio</taxon>
    </lineage>
</organism>
<keyword evidence="1" id="KW-1133">Transmembrane helix</keyword>
<evidence type="ECO:0000313" key="3">
    <source>
        <dbReference type="EMBL" id="SKA61655.1"/>
    </source>
</evidence>
<evidence type="ECO:0000256" key="1">
    <source>
        <dbReference type="SAM" id="Phobius"/>
    </source>
</evidence>